<dbReference type="GO" id="GO:0010468">
    <property type="term" value="P:regulation of gene expression"/>
    <property type="evidence" value="ECO:0007669"/>
    <property type="project" value="InterPro"/>
</dbReference>
<dbReference type="Gramene" id="MELO3C000805.2.1">
    <property type="protein sequence ID" value="MELO3C000805.2.1"/>
    <property type="gene ID" value="MELO3C000805.2"/>
</dbReference>
<feature type="chain" id="PRO_5039890195" evidence="1">
    <location>
        <begin position="23"/>
        <end position="88"/>
    </location>
</feature>
<evidence type="ECO:0000313" key="2">
    <source>
        <dbReference type="EnsemblPlants" id="MELO3C000805.2.1"/>
    </source>
</evidence>
<accession>A0A9I9CCJ7</accession>
<dbReference type="AlphaFoldDB" id="A0A9I9CCJ7"/>
<name>A0A9I9CCJ7_CUCME</name>
<dbReference type="InterPro" id="IPR033031">
    <property type="entry name" value="Scc2/Nipped-B"/>
</dbReference>
<dbReference type="GO" id="GO:0003682">
    <property type="term" value="F:chromatin binding"/>
    <property type="evidence" value="ECO:0007669"/>
    <property type="project" value="TreeGrafter"/>
</dbReference>
<proteinExistence type="predicted"/>
<dbReference type="GO" id="GO:0061775">
    <property type="term" value="F:cohesin loader activity"/>
    <property type="evidence" value="ECO:0007669"/>
    <property type="project" value="InterPro"/>
</dbReference>
<sequence length="88" mass="9815">MKLQLVGRSLFCLGLLIRYGSPLLSNSSNKNVDITKSLSLLKMYLQTEDLVIRALGFVLIARPEFMLQEDVGKIIEESLSSGSDVRLK</sequence>
<feature type="signal peptide" evidence="1">
    <location>
        <begin position="1"/>
        <end position="22"/>
    </location>
</feature>
<dbReference type="GO" id="GO:0071169">
    <property type="term" value="P:establishment of protein localization to chromatin"/>
    <property type="evidence" value="ECO:0007669"/>
    <property type="project" value="TreeGrafter"/>
</dbReference>
<protein>
    <submittedName>
        <fullName evidence="2">Uncharacterized protein</fullName>
    </submittedName>
</protein>
<reference evidence="2" key="1">
    <citation type="submission" date="2023-03" db="UniProtKB">
        <authorList>
            <consortium name="EnsemblPlants"/>
        </authorList>
    </citation>
    <scope>IDENTIFICATION</scope>
</reference>
<dbReference type="GO" id="GO:0034087">
    <property type="term" value="P:establishment of mitotic sister chromatid cohesion"/>
    <property type="evidence" value="ECO:0007669"/>
    <property type="project" value="TreeGrafter"/>
</dbReference>
<dbReference type="GO" id="GO:1990414">
    <property type="term" value="P:replication-born double-strand break repair via sister chromatid exchange"/>
    <property type="evidence" value="ECO:0007669"/>
    <property type="project" value="TreeGrafter"/>
</dbReference>
<dbReference type="PANTHER" id="PTHR21704:SF18">
    <property type="entry name" value="NIPPED-B-LIKE PROTEIN"/>
    <property type="match status" value="1"/>
</dbReference>
<evidence type="ECO:0000256" key="1">
    <source>
        <dbReference type="SAM" id="SignalP"/>
    </source>
</evidence>
<dbReference type="EnsemblPlants" id="MELO3C000805.2.1">
    <property type="protein sequence ID" value="MELO3C000805.2.1"/>
    <property type="gene ID" value="MELO3C000805.2"/>
</dbReference>
<dbReference type="GO" id="GO:0140588">
    <property type="term" value="P:chromatin looping"/>
    <property type="evidence" value="ECO:0007669"/>
    <property type="project" value="InterPro"/>
</dbReference>
<dbReference type="GO" id="GO:0090694">
    <property type="term" value="C:Scc2-Scc4 cohesin loading complex"/>
    <property type="evidence" value="ECO:0007669"/>
    <property type="project" value="TreeGrafter"/>
</dbReference>
<dbReference type="PANTHER" id="PTHR21704">
    <property type="entry name" value="NIPPED-B-LIKE PROTEIN DELANGIN SCC2-RELATED"/>
    <property type="match status" value="1"/>
</dbReference>
<organism evidence="2">
    <name type="scientific">Cucumis melo</name>
    <name type="common">Muskmelon</name>
    <dbReference type="NCBI Taxonomy" id="3656"/>
    <lineage>
        <taxon>Eukaryota</taxon>
        <taxon>Viridiplantae</taxon>
        <taxon>Streptophyta</taxon>
        <taxon>Embryophyta</taxon>
        <taxon>Tracheophyta</taxon>
        <taxon>Spermatophyta</taxon>
        <taxon>Magnoliopsida</taxon>
        <taxon>eudicotyledons</taxon>
        <taxon>Gunneridae</taxon>
        <taxon>Pentapetalae</taxon>
        <taxon>rosids</taxon>
        <taxon>fabids</taxon>
        <taxon>Cucurbitales</taxon>
        <taxon>Cucurbitaceae</taxon>
        <taxon>Benincaseae</taxon>
        <taxon>Cucumis</taxon>
    </lineage>
</organism>
<keyword evidence="1" id="KW-0732">Signal</keyword>